<sequence length="220" mass="24481">MKSGYKIVDSTGRSGPIPSQKAQRRLDDYKELASDENSHELDGKALYTMGRGMKHGRVPIGDGAVDKETILVHRLSVPFKPVNPDDYERVIKENEQLKQTNQILHDENGVNRALIMAMYADFGKEPPAELLSHLENIDARRQQAVGSSHGGSHSVDRRDESDDDDTYNESDADDDDDDDVDDDASFEGNDEANPYLEDDVDGERPIEGDADDERAVKGYS</sequence>
<dbReference type="InterPro" id="IPR039266">
    <property type="entry name" value="EN-1/SPM"/>
</dbReference>
<feature type="compositionally biased region" description="Acidic residues" evidence="1">
    <location>
        <begin position="161"/>
        <end position="201"/>
    </location>
</feature>
<dbReference type="PANTHER" id="PTHR33157:SF10">
    <property type="entry name" value="TRANSPOSASE MUDR PLANT DOMAIN-CONTAINING PROTEIN"/>
    <property type="match status" value="1"/>
</dbReference>
<dbReference type="PANTHER" id="PTHR33157">
    <property type="entry name" value="AUTONOMOUS TRANSPOSABLE ELEMENT EN-1 MOSAIC PROTEIN-RELATED"/>
    <property type="match status" value="1"/>
</dbReference>
<feature type="compositionally biased region" description="Basic and acidic residues" evidence="1">
    <location>
        <begin position="202"/>
        <end position="220"/>
    </location>
</feature>
<gene>
    <name evidence="2" type="ORF">PVAP13_1KG181108</name>
</gene>
<name>A0A8T0XJ90_PANVG</name>
<dbReference type="GO" id="GO:0032196">
    <property type="term" value="P:transposition"/>
    <property type="evidence" value="ECO:0007669"/>
    <property type="project" value="InterPro"/>
</dbReference>
<dbReference type="EMBL" id="CM029037">
    <property type="protein sequence ID" value="KAG2657394.1"/>
    <property type="molecule type" value="Genomic_DNA"/>
</dbReference>
<keyword evidence="3" id="KW-1185">Reference proteome</keyword>
<proteinExistence type="predicted"/>
<dbReference type="AlphaFoldDB" id="A0A8T0XJ90"/>
<reference evidence="2" key="1">
    <citation type="submission" date="2020-05" db="EMBL/GenBank/DDBJ databases">
        <title>WGS assembly of Panicum virgatum.</title>
        <authorList>
            <person name="Lovell J.T."/>
            <person name="Jenkins J."/>
            <person name="Shu S."/>
            <person name="Juenger T.E."/>
            <person name="Schmutz J."/>
        </authorList>
    </citation>
    <scope>NUCLEOTIDE SEQUENCE</scope>
    <source>
        <strain evidence="2">AP13</strain>
    </source>
</reference>
<evidence type="ECO:0000313" key="2">
    <source>
        <dbReference type="EMBL" id="KAG2657394.1"/>
    </source>
</evidence>
<dbReference type="Proteomes" id="UP000823388">
    <property type="component" value="Chromosome 1K"/>
</dbReference>
<feature type="region of interest" description="Disordered" evidence="1">
    <location>
        <begin position="1"/>
        <end position="25"/>
    </location>
</feature>
<evidence type="ECO:0000313" key="3">
    <source>
        <dbReference type="Proteomes" id="UP000823388"/>
    </source>
</evidence>
<accession>A0A8T0XJ90</accession>
<comment type="caution">
    <text evidence="2">The sequence shown here is derived from an EMBL/GenBank/DDBJ whole genome shotgun (WGS) entry which is preliminary data.</text>
</comment>
<organism evidence="2 3">
    <name type="scientific">Panicum virgatum</name>
    <name type="common">Blackwell switchgrass</name>
    <dbReference type="NCBI Taxonomy" id="38727"/>
    <lineage>
        <taxon>Eukaryota</taxon>
        <taxon>Viridiplantae</taxon>
        <taxon>Streptophyta</taxon>
        <taxon>Embryophyta</taxon>
        <taxon>Tracheophyta</taxon>
        <taxon>Spermatophyta</taxon>
        <taxon>Magnoliopsida</taxon>
        <taxon>Liliopsida</taxon>
        <taxon>Poales</taxon>
        <taxon>Poaceae</taxon>
        <taxon>PACMAD clade</taxon>
        <taxon>Panicoideae</taxon>
        <taxon>Panicodae</taxon>
        <taxon>Paniceae</taxon>
        <taxon>Panicinae</taxon>
        <taxon>Panicum</taxon>
        <taxon>Panicum sect. Hiantes</taxon>
    </lineage>
</organism>
<evidence type="ECO:0000256" key="1">
    <source>
        <dbReference type="SAM" id="MobiDB-lite"/>
    </source>
</evidence>
<protein>
    <submittedName>
        <fullName evidence="2">Uncharacterized protein</fullName>
    </submittedName>
</protein>
<feature type="region of interest" description="Disordered" evidence="1">
    <location>
        <begin position="142"/>
        <end position="220"/>
    </location>
</feature>